<dbReference type="Pfam" id="PF05960">
    <property type="entry name" value="DUF885"/>
    <property type="match status" value="1"/>
</dbReference>
<accession>A0A432ZI87</accession>
<dbReference type="EMBL" id="PIQF01000001">
    <property type="protein sequence ID" value="RUO77727.1"/>
    <property type="molecule type" value="Genomic_DNA"/>
</dbReference>
<dbReference type="RefSeq" id="WP_126783996.1">
    <property type="nucleotide sequence ID" value="NZ_PIQF01000001.1"/>
</dbReference>
<protein>
    <submittedName>
        <fullName evidence="1">DUF885 domain-containing protein</fullName>
    </submittedName>
</protein>
<keyword evidence="2" id="KW-1185">Reference proteome</keyword>
<dbReference type="InterPro" id="IPR010281">
    <property type="entry name" value="DUF885"/>
</dbReference>
<reference evidence="1 2" key="1">
    <citation type="journal article" date="2011" name="Front. Microbiol.">
        <title>Genomic signatures of strain selection and enhancement in Bacillus atrophaeus var. globigii, a historical biowarfare simulant.</title>
        <authorList>
            <person name="Gibbons H.S."/>
            <person name="Broomall S.M."/>
            <person name="McNew L.A."/>
            <person name="Daligault H."/>
            <person name="Chapman C."/>
            <person name="Bruce D."/>
            <person name="Karavis M."/>
            <person name="Krepps M."/>
            <person name="McGregor P.A."/>
            <person name="Hong C."/>
            <person name="Park K.H."/>
            <person name="Akmal A."/>
            <person name="Feldman A."/>
            <person name="Lin J.S."/>
            <person name="Chang W.E."/>
            <person name="Higgs B.W."/>
            <person name="Demirev P."/>
            <person name="Lindquist J."/>
            <person name="Liem A."/>
            <person name="Fochler E."/>
            <person name="Read T.D."/>
            <person name="Tapia R."/>
            <person name="Johnson S."/>
            <person name="Bishop-Lilly K.A."/>
            <person name="Detter C."/>
            <person name="Han C."/>
            <person name="Sozhamannan S."/>
            <person name="Rosenzweig C.N."/>
            <person name="Skowronski E.W."/>
        </authorList>
    </citation>
    <scope>NUCLEOTIDE SEQUENCE [LARGE SCALE GENOMIC DNA]</scope>
    <source>
        <strain evidence="1 2">CL-SP19</strain>
    </source>
</reference>
<dbReference type="Proteomes" id="UP000287908">
    <property type="component" value="Unassembled WGS sequence"/>
</dbReference>
<gene>
    <name evidence="1" type="ORF">CWI81_04415</name>
</gene>
<comment type="caution">
    <text evidence="1">The sequence shown here is derived from an EMBL/GenBank/DDBJ whole genome shotgun (WGS) entry which is preliminary data.</text>
</comment>
<dbReference type="AlphaFoldDB" id="A0A432ZI87"/>
<dbReference type="PANTHER" id="PTHR33361:SF16">
    <property type="entry name" value="DUF885 DOMAIN-CONTAINING PROTEIN"/>
    <property type="match status" value="1"/>
</dbReference>
<proteinExistence type="predicted"/>
<dbReference type="PANTHER" id="PTHR33361">
    <property type="entry name" value="GLR0591 PROTEIN"/>
    <property type="match status" value="1"/>
</dbReference>
<evidence type="ECO:0000313" key="2">
    <source>
        <dbReference type="Proteomes" id="UP000287908"/>
    </source>
</evidence>
<name>A0A432ZI87_9GAMM</name>
<dbReference type="PROSITE" id="PS51257">
    <property type="entry name" value="PROKAR_LIPOPROTEIN"/>
    <property type="match status" value="1"/>
</dbReference>
<evidence type="ECO:0000313" key="1">
    <source>
        <dbReference type="EMBL" id="RUO77727.1"/>
    </source>
</evidence>
<sequence>MLKKALVALSVAGFIGSCGDTAGNNSGSSGQSSSSITQVSTSDKLQQLYADYFNEQFELDPLLATYIGEKGYNDQLPNFLSPEHLRKKRQFEQKYLDRINSVDPATLTDSARISYNIFKGDREMALRGMQFPSELIPINQFYNLANQLAMLGSGTSAQPFSDYQDYSDWASRMQQIPALLEQARENMQQGIERDIVQPRVLIEKAIPQIGAHIVEDVEQSIFWHPINDLPATLSDREQQQITEHYRTIISQQVIPAYQQLRNYLANDYLPHTRTESFGIGQLPAGKGWYQYQIEANTSTSLTASEIHALGKSEVHRIQDKMRDIMEKINFKGDLQDFFDFMTNDTQFIYDSGEAMIEDYKSLRSKVDKRLPRLFNIFPEANYEVRKVEEFREQSASSGSYQPAPTDNSRPAVFYLNTYDLASRPTWAKTALFLHEAAPGHHFQISIQQQLNDLPKFRKFGRETAYIEGWGLYAESLGQELGLYDDPYQHFGALAAELWRSIRLVTDTGIHSKGWSRQQVLEYMYQNAPVAEARAVSEAERFMALPGQALGYKIGQLKIAELRREAKRKLGDKFDIKAFHRVVLEDGAVPLIVLQQKVKRWIINLRI</sequence>
<organism evidence="1 2">
    <name type="scientific">Idiomarina seosinensis</name>
    <dbReference type="NCBI Taxonomy" id="281739"/>
    <lineage>
        <taxon>Bacteria</taxon>
        <taxon>Pseudomonadati</taxon>
        <taxon>Pseudomonadota</taxon>
        <taxon>Gammaproteobacteria</taxon>
        <taxon>Alteromonadales</taxon>
        <taxon>Idiomarinaceae</taxon>
        <taxon>Idiomarina</taxon>
    </lineage>
</organism>
<dbReference type="OrthoDB" id="9769898at2"/>